<gene>
    <name evidence="2" type="ORF">AOC36_00130</name>
</gene>
<feature type="transmembrane region" description="Helical" evidence="1">
    <location>
        <begin position="20"/>
        <end position="38"/>
    </location>
</feature>
<sequence length="89" mass="10083">MIKFRVFMSQTFSSSVKLKICGGSIVLSAIILFFVNMIDPANEGFGLLYTVLLYGNIILCIYVYLIHNARIDLAMLKRKAKEQESQEDS</sequence>
<keyword evidence="3" id="KW-1185">Reference proteome</keyword>
<accession>A0A0X8GXX2</accession>
<dbReference type="RefSeq" id="WP_067629658.1">
    <property type="nucleotide sequence ID" value="NZ_CP013213.1"/>
</dbReference>
<organism evidence="2 3">
    <name type="scientific">Erysipelothrix larvae</name>
    <dbReference type="NCBI Taxonomy" id="1514105"/>
    <lineage>
        <taxon>Bacteria</taxon>
        <taxon>Bacillati</taxon>
        <taxon>Bacillota</taxon>
        <taxon>Erysipelotrichia</taxon>
        <taxon>Erysipelotrichales</taxon>
        <taxon>Erysipelotrichaceae</taxon>
        <taxon>Erysipelothrix</taxon>
    </lineage>
</organism>
<evidence type="ECO:0000313" key="3">
    <source>
        <dbReference type="Proteomes" id="UP000063781"/>
    </source>
</evidence>
<dbReference type="KEGG" id="erl:AOC36_00130"/>
<dbReference type="STRING" id="1514105.AOC36_00130"/>
<keyword evidence="1" id="KW-1133">Transmembrane helix</keyword>
<keyword evidence="1" id="KW-0472">Membrane</keyword>
<dbReference type="AlphaFoldDB" id="A0A0X8GXX2"/>
<dbReference type="EMBL" id="CP013213">
    <property type="protein sequence ID" value="AMC92454.1"/>
    <property type="molecule type" value="Genomic_DNA"/>
</dbReference>
<proteinExistence type="predicted"/>
<protein>
    <submittedName>
        <fullName evidence="2">Uncharacterized protein</fullName>
    </submittedName>
</protein>
<evidence type="ECO:0000313" key="2">
    <source>
        <dbReference type="EMBL" id="AMC92454.1"/>
    </source>
</evidence>
<keyword evidence="1" id="KW-0812">Transmembrane</keyword>
<dbReference type="Proteomes" id="UP000063781">
    <property type="component" value="Chromosome"/>
</dbReference>
<evidence type="ECO:0000256" key="1">
    <source>
        <dbReference type="SAM" id="Phobius"/>
    </source>
</evidence>
<name>A0A0X8GXX2_9FIRM</name>
<feature type="transmembrane region" description="Helical" evidence="1">
    <location>
        <begin position="44"/>
        <end position="65"/>
    </location>
</feature>
<reference evidence="2 3" key="1">
    <citation type="submission" date="2015-10" db="EMBL/GenBank/DDBJ databases">
        <title>Erysipelothrix larvae sp. LV19 isolated from the larval gut of the rhinoceros beetle, Trypoxylus dichotomus.</title>
        <authorList>
            <person name="Lim S."/>
            <person name="Kim B.-C."/>
        </authorList>
    </citation>
    <scope>NUCLEOTIDE SEQUENCE [LARGE SCALE GENOMIC DNA]</scope>
    <source>
        <strain evidence="2 3">LV19</strain>
    </source>
</reference>